<evidence type="ECO:0000313" key="5">
    <source>
        <dbReference type="Proteomes" id="UP000230914"/>
    </source>
</evidence>
<dbReference type="SUPFAM" id="SSF53850">
    <property type="entry name" value="Periplasmic binding protein-like II"/>
    <property type="match status" value="1"/>
</dbReference>
<evidence type="ECO:0000313" key="4">
    <source>
        <dbReference type="EMBL" id="PIE32270.1"/>
    </source>
</evidence>
<dbReference type="PROSITE" id="PS51257">
    <property type="entry name" value="PROKAR_LIPOPROTEIN"/>
    <property type="match status" value="1"/>
</dbReference>
<evidence type="ECO:0000256" key="2">
    <source>
        <dbReference type="SAM" id="SignalP"/>
    </source>
</evidence>
<feature type="chain" id="PRO_5038990386" evidence="2">
    <location>
        <begin position="21"/>
        <end position="409"/>
    </location>
</feature>
<keyword evidence="2" id="KW-0732">Signal</keyword>
<organism evidence="4 5">
    <name type="scientific">Ilumatobacter coccineus</name>
    <dbReference type="NCBI Taxonomy" id="467094"/>
    <lineage>
        <taxon>Bacteria</taxon>
        <taxon>Bacillati</taxon>
        <taxon>Actinomycetota</taxon>
        <taxon>Acidimicrobiia</taxon>
        <taxon>Acidimicrobiales</taxon>
        <taxon>Ilumatobacteraceae</taxon>
        <taxon>Ilumatobacter</taxon>
    </lineage>
</organism>
<dbReference type="Pfam" id="PF04069">
    <property type="entry name" value="OpuAC"/>
    <property type="match status" value="1"/>
</dbReference>
<proteinExistence type="predicted"/>
<evidence type="ECO:0000259" key="3">
    <source>
        <dbReference type="Pfam" id="PF04069"/>
    </source>
</evidence>
<dbReference type="Gene3D" id="3.40.190.100">
    <property type="entry name" value="Glycine betaine-binding periplasmic protein, domain 2"/>
    <property type="match status" value="1"/>
</dbReference>
<dbReference type="Proteomes" id="UP000230914">
    <property type="component" value="Unassembled WGS sequence"/>
</dbReference>
<comment type="caution">
    <text evidence="4">The sequence shown here is derived from an EMBL/GenBank/DDBJ whole genome shotgun (WGS) entry which is preliminary data.</text>
</comment>
<sequence>MSKTTTTFVVVAALALGVSACGGSDEPVDATDAAAVTEAPAADTNEASETADSAGAEPTDSVDPADSADSGTQQPGDGVTVTMARGDWSSGYFQAALYRALLQELGYEVSDPADLELAPSTFYIALAQGDADFWVNSWYPGHASWLTNELPDGSTVGDHVSAIGEEMVAGGLQGFLITASFADEFGVTTLDQLNDDPTIRAEFDKYDAKPGDGIAQIFGCQESYNCDDIIESQIAFSGWDKIEQTVAGYDAMVAQAVAQANKGEPMVIYTWTPSSYVTQLRPGDNVYWLAMDSILDDSNPLGIDGGENFAQLPGQAGIPAEQCPAAADAGTCQLGWITADIQVTANNEFLDANPAAKVLFEQVKLSVIDVSEQTVAQDNGATPEELAQQWITDHRDLVDTWLEAARAAG</sequence>
<dbReference type="GO" id="GO:0022857">
    <property type="term" value="F:transmembrane transporter activity"/>
    <property type="evidence" value="ECO:0007669"/>
    <property type="project" value="InterPro"/>
</dbReference>
<dbReference type="NCBIfam" id="NF008334">
    <property type="entry name" value="PRK11119.1"/>
    <property type="match status" value="1"/>
</dbReference>
<dbReference type="AlphaFoldDB" id="A0A2G6KA78"/>
<dbReference type="Gene3D" id="3.40.190.10">
    <property type="entry name" value="Periplasmic binding protein-like II"/>
    <property type="match status" value="1"/>
</dbReference>
<name>A0A2G6KA78_9ACTN</name>
<accession>A0A2G6KA78</accession>
<dbReference type="GO" id="GO:0043190">
    <property type="term" value="C:ATP-binding cassette (ABC) transporter complex"/>
    <property type="evidence" value="ECO:0007669"/>
    <property type="project" value="InterPro"/>
</dbReference>
<dbReference type="EMBL" id="PDSL01000051">
    <property type="protein sequence ID" value="PIE32270.1"/>
    <property type="molecule type" value="Genomic_DNA"/>
</dbReference>
<feature type="domain" description="ABC-type glycine betaine transport system substrate-binding" evidence="3">
    <location>
        <begin position="80"/>
        <end position="392"/>
    </location>
</feature>
<reference evidence="4 5" key="1">
    <citation type="submission" date="2017-10" db="EMBL/GenBank/DDBJ databases">
        <title>Novel microbial diversity and functional potential in the marine mammal oral microbiome.</title>
        <authorList>
            <person name="Dudek N.K."/>
            <person name="Sun C.L."/>
            <person name="Burstein D."/>
            <person name="Kantor R.S."/>
            <person name="Aliaga Goltsman D.S."/>
            <person name="Bik E.M."/>
            <person name="Thomas B.C."/>
            <person name="Banfield J.F."/>
            <person name="Relman D.A."/>
        </authorList>
    </citation>
    <scope>NUCLEOTIDE SEQUENCE [LARGE SCALE GENOMIC DNA]</scope>
    <source>
        <strain evidence="4">DOLJORAL78_61_10</strain>
    </source>
</reference>
<feature type="signal peptide" evidence="2">
    <location>
        <begin position="1"/>
        <end position="20"/>
    </location>
</feature>
<evidence type="ECO:0000256" key="1">
    <source>
        <dbReference type="SAM" id="MobiDB-lite"/>
    </source>
</evidence>
<dbReference type="InterPro" id="IPR007210">
    <property type="entry name" value="ABC_Gly_betaine_transp_sub-bd"/>
</dbReference>
<feature type="region of interest" description="Disordered" evidence="1">
    <location>
        <begin position="35"/>
        <end position="81"/>
    </location>
</feature>
<protein>
    <submittedName>
        <fullName evidence="4">Proline/glycine betaine ABC transporter substrate-binding protein ProX</fullName>
    </submittedName>
</protein>
<gene>
    <name evidence="4" type="ORF">CSA55_03610</name>
</gene>